<gene>
    <name evidence="1" type="ORF">EG340_01815</name>
</gene>
<evidence type="ECO:0008006" key="3">
    <source>
        <dbReference type="Google" id="ProtNLM"/>
    </source>
</evidence>
<evidence type="ECO:0000313" key="2">
    <source>
        <dbReference type="Proteomes" id="UP000269076"/>
    </source>
</evidence>
<proteinExistence type="predicted"/>
<dbReference type="Proteomes" id="UP000269076">
    <property type="component" value="Chromosome"/>
</dbReference>
<reference evidence="1 2" key="1">
    <citation type="submission" date="2018-11" db="EMBL/GenBank/DDBJ databases">
        <title>Proposal to divide the Flavobacteriaceae and reorganize its genera based on Amino Acid Identity values calculated from whole genome sequences.</title>
        <authorList>
            <person name="Nicholson A.C."/>
            <person name="Gulvik C.A."/>
            <person name="Whitney A.M."/>
            <person name="Humrighouse B.W."/>
            <person name="Bell M."/>
            <person name="Holmes B."/>
            <person name="Steigerwalt A."/>
            <person name="Villarma A."/>
            <person name="Sheth M."/>
            <person name="Batra D."/>
            <person name="Pryor J."/>
            <person name="Bernardet J.-F."/>
            <person name="Hugo C."/>
            <person name="Kampfer P."/>
            <person name="Newman J."/>
            <person name="Mcquiston J.R."/>
        </authorList>
    </citation>
    <scope>NUCLEOTIDE SEQUENCE [LARGE SCALE GENOMIC DNA]</scope>
    <source>
        <strain evidence="1 2">G0211</strain>
    </source>
</reference>
<dbReference type="EMBL" id="CP033928">
    <property type="protein sequence ID" value="AZA59856.1"/>
    <property type="molecule type" value="Genomic_DNA"/>
</dbReference>
<accession>A0A3G6N2W6</accession>
<protein>
    <recommendedName>
        <fullName evidence="3">DUF4393 domain-containing protein</fullName>
    </recommendedName>
</protein>
<organism evidence="1 2">
    <name type="scientific">Chryseobacterium indoltheticum</name>
    <dbReference type="NCBI Taxonomy" id="254"/>
    <lineage>
        <taxon>Bacteria</taxon>
        <taxon>Pseudomonadati</taxon>
        <taxon>Bacteroidota</taxon>
        <taxon>Flavobacteriia</taxon>
        <taxon>Flavobacteriales</taxon>
        <taxon>Weeksellaceae</taxon>
        <taxon>Chryseobacterium group</taxon>
        <taxon>Chryseobacterium</taxon>
    </lineage>
</organism>
<dbReference type="RefSeq" id="WP_123884994.1">
    <property type="nucleotide sequence ID" value="NZ_CP033928.1"/>
</dbReference>
<sequence>MEENKFNQIIKSDSFALISDFVEISLDSLAKDDIIKDIPMIGTISKLLSIGNTINDRLFTKKLFHFLKELENINQDLILKEIQYIDDSKEYNQKVGEKLFEIITRIDSDEKPKIIGRLFRNFIDKKISYLVFLKLTNIVEKAFYHDLNLLCECDSEGKFYVNLDNDLYSLGLITHTGIGEFDFTDEEREEFNKITHLLSKKGKILLEYGLKS</sequence>
<evidence type="ECO:0000313" key="1">
    <source>
        <dbReference type="EMBL" id="AZA59856.1"/>
    </source>
</evidence>
<dbReference type="AlphaFoldDB" id="A0A3G6N2W6"/>
<name>A0A3G6N2W6_9FLAO</name>